<keyword evidence="6" id="KW-0520">NAD</keyword>
<dbReference type="EnsemblMetazoa" id="XM_030974697">
    <property type="protein sequence ID" value="XP_030830557"/>
    <property type="gene ID" value="LOC115919953"/>
</dbReference>
<dbReference type="InParanoid" id="A0A7M7N327"/>
<comment type="similarity">
    <text evidence="1">Belongs to the carotenoid/retinoid oxidoreductase family. CrtISO subfamily.</text>
</comment>
<dbReference type="OMA" id="AFMFADW"/>
<evidence type="ECO:0008006" key="10">
    <source>
        <dbReference type="Google" id="ProtNLM"/>
    </source>
</evidence>
<dbReference type="RefSeq" id="XP_030830557.1">
    <property type="nucleotide sequence ID" value="XM_030974697.1"/>
</dbReference>
<dbReference type="GeneID" id="115919953"/>
<evidence type="ECO:0000256" key="4">
    <source>
        <dbReference type="ARBA" id="ARBA00022827"/>
    </source>
</evidence>
<reference evidence="8" key="2">
    <citation type="submission" date="2021-01" db="UniProtKB">
        <authorList>
            <consortium name="EnsemblMetazoa"/>
        </authorList>
    </citation>
    <scope>IDENTIFICATION</scope>
</reference>
<dbReference type="InterPro" id="IPR052206">
    <property type="entry name" value="Retinol_saturase"/>
</dbReference>
<dbReference type="InterPro" id="IPR036188">
    <property type="entry name" value="FAD/NAD-bd_sf"/>
</dbReference>
<keyword evidence="2" id="KW-0285">Flavoprotein</keyword>
<dbReference type="PANTHER" id="PTHR46091:SF3">
    <property type="entry name" value="AMINE OXIDASE DOMAIN-CONTAINING PROTEIN"/>
    <property type="match status" value="1"/>
</dbReference>
<proteinExistence type="inferred from homology"/>
<keyword evidence="7" id="KW-0812">Transmembrane</keyword>
<feature type="transmembrane region" description="Helical" evidence="7">
    <location>
        <begin position="12"/>
        <end position="35"/>
    </location>
</feature>
<dbReference type="PANTHER" id="PTHR46091">
    <property type="entry name" value="BLR7054 PROTEIN"/>
    <property type="match status" value="1"/>
</dbReference>
<dbReference type="Proteomes" id="UP000007110">
    <property type="component" value="Unassembled WGS sequence"/>
</dbReference>
<reference evidence="9" key="1">
    <citation type="submission" date="2015-02" db="EMBL/GenBank/DDBJ databases">
        <title>Genome sequencing for Strongylocentrotus purpuratus.</title>
        <authorList>
            <person name="Murali S."/>
            <person name="Liu Y."/>
            <person name="Vee V."/>
            <person name="English A."/>
            <person name="Wang M."/>
            <person name="Skinner E."/>
            <person name="Han Y."/>
            <person name="Muzny D.M."/>
            <person name="Worley K.C."/>
            <person name="Gibbs R.A."/>
        </authorList>
    </citation>
    <scope>NUCLEOTIDE SEQUENCE</scope>
</reference>
<keyword evidence="3" id="KW-0732">Signal</keyword>
<evidence type="ECO:0000256" key="5">
    <source>
        <dbReference type="ARBA" id="ARBA00022857"/>
    </source>
</evidence>
<keyword evidence="9" id="KW-1185">Reference proteome</keyword>
<name>A0A7M7N327_STRPU</name>
<accession>A0A7M7N327</accession>
<dbReference type="KEGG" id="spu:115919953"/>
<dbReference type="Pfam" id="PF13450">
    <property type="entry name" value="NAD_binding_8"/>
    <property type="match status" value="1"/>
</dbReference>
<evidence type="ECO:0000256" key="7">
    <source>
        <dbReference type="SAM" id="Phobius"/>
    </source>
</evidence>
<dbReference type="AlphaFoldDB" id="A0A7M7N327"/>
<keyword evidence="7" id="KW-1133">Transmembrane helix</keyword>
<evidence type="ECO:0000256" key="2">
    <source>
        <dbReference type="ARBA" id="ARBA00022630"/>
    </source>
</evidence>
<sequence length="621" mass="69194">MSISSQLVTWAFANPILLAFCLFGALLAIFVVVLVSKLKPGPNPFAEDCARPPAPMVADSSARDKVIKQGFTPQKVPKDLDAIVVGSGIGGLAIAAILAKVGKKVLVLEQHDQAGGCCHTFVEKGYEFDVGIHYIGEMAQSTITRLYIDQLTEGQLLWDPIDKNFDTVVIGEGENKKLFPMQSGSKQWFRESLMKMFPEEEAAIEKFIYYMKEQRKHMQTAFLFKILPMRICQLLISTGMASAMTKYFKYSQISLQRFLDGVTENNDLKAVLSYCFGDYGTLPEDASLMMHTLLMNHYVYGGFYPRGGASEIAYHIVPVIEKAGGRVLVRAPVSEILIDRDGAACGVRVARTTGDVDIHAPLIISDAGLVNTYQKLLPLEIVKKHDLMDKFKGTRTALAGFSVFVGLKGSTKDLNLPARQYWSFINNDLNGITKAYANLSAEEAAKSKVPLLFISFPSAKDSTWDERYPGKSACTLVTLANWEWFEEWEKTRMHHRGDEYDAIKKGIADKMWERVLELFPQLEDKVDYFEAGSPLSNRYYLGAPAGEMYGLDHNKERFTAETWTNLRPETPIPNLYLTGQDIMTCGFAGALYAGLMCGTKILNRNLMGDLSTLKAKKKKGE</sequence>
<evidence type="ECO:0000313" key="9">
    <source>
        <dbReference type="Proteomes" id="UP000007110"/>
    </source>
</evidence>
<dbReference type="SUPFAM" id="SSF51905">
    <property type="entry name" value="FAD/NAD(P)-binding domain"/>
    <property type="match status" value="1"/>
</dbReference>
<protein>
    <recommendedName>
        <fullName evidence="10">All-trans-retinol 13,14-reductase</fullName>
    </recommendedName>
</protein>
<evidence type="ECO:0000256" key="6">
    <source>
        <dbReference type="ARBA" id="ARBA00023027"/>
    </source>
</evidence>
<organism evidence="8 9">
    <name type="scientific">Strongylocentrotus purpuratus</name>
    <name type="common">Purple sea urchin</name>
    <dbReference type="NCBI Taxonomy" id="7668"/>
    <lineage>
        <taxon>Eukaryota</taxon>
        <taxon>Metazoa</taxon>
        <taxon>Echinodermata</taxon>
        <taxon>Eleutherozoa</taxon>
        <taxon>Echinozoa</taxon>
        <taxon>Echinoidea</taxon>
        <taxon>Euechinoidea</taxon>
        <taxon>Echinacea</taxon>
        <taxon>Camarodonta</taxon>
        <taxon>Echinidea</taxon>
        <taxon>Strongylocentrotidae</taxon>
        <taxon>Strongylocentrotus</taxon>
    </lineage>
</organism>
<keyword evidence="5" id="KW-0521">NADP</keyword>
<dbReference type="Gene3D" id="3.50.50.60">
    <property type="entry name" value="FAD/NAD(P)-binding domain"/>
    <property type="match status" value="2"/>
</dbReference>
<keyword evidence="7" id="KW-0472">Membrane</keyword>
<dbReference type="FunCoup" id="A0A7M7N327">
    <property type="interactions" value="68"/>
</dbReference>
<evidence type="ECO:0000256" key="1">
    <source>
        <dbReference type="ARBA" id="ARBA00005855"/>
    </source>
</evidence>
<dbReference type="OrthoDB" id="38045at2759"/>
<feature type="transmembrane region" description="Helical" evidence="7">
    <location>
        <begin position="222"/>
        <end position="244"/>
    </location>
</feature>
<feature type="transmembrane region" description="Helical" evidence="7">
    <location>
        <begin position="82"/>
        <end position="101"/>
    </location>
</feature>
<keyword evidence="4" id="KW-0274">FAD</keyword>
<evidence type="ECO:0000313" key="8">
    <source>
        <dbReference type="EnsemblMetazoa" id="XP_030830557"/>
    </source>
</evidence>
<dbReference type="GO" id="GO:0016491">
    <property type="term" value="F:oxidoreductase activity"/>
    <property type="evidence" value="ECO:0000318"/>
    <property type="project" value="GO_Central"/>
</dbReference>
<evidence type="ECO:0000256" key="3">
    <source>
        <dbReference type="ARBA" id="ARBA00022729"/>
    </source>
</evidence>